<evidence type="ECO:0000256" key="2">
    <source>
        <dbReference type="ARBA" id="ARBA00022803"/>
    </source>
</evidence>
<dbReference type="EMBL" id="JACDQQ010000960">
    <property type="protein sequence ID" value="MBA0085315.1"/>
    <property type="molecule type" value="Genomic_DNA"/>
</dbReference>
<accession>A0A7V8NQF9</accession>
<dbReference type="Pfam" id="PF13181">
    <property type="entry name" value="TPR_8"/>
    <property type="match status" value="1"/>
</dbReference>
<dbReference type="Pfam" id="PF13432">
    <property type="entry name" value="TPR_16"/>
    <property type="match status" value="1"/>
</dbReference>
<gene>
    <name evidence="5" type="ORF">HRJ53_09980</name>
</gene>
<keyword evidence="1" id="KW-0677">Repeat</keyword>
<name>A0A7V8NQF9_9BACT</name>
<keyword evidence="6" id="KW-1185">Reference proteome</keyword>
<evidence type="ECO:0000313" key="5">
    <source>
        <dbReference type="EMBL" id="MBA0085315.1"/>
    </source>
</evidence>
<evidence type="ECO:0000256" key="1">
    <source>
        <dbReference type="ARBA" id="ARBA00022737"/>
    </source>
</evidence>
<dbReference type="AlphaFoldDB" id="A0A7V8NQF9"/>
<evidence type="ECO:0000313" key="6">
    <source>
        <dbReference type="Proteomes" id="UP000567293"/>
    </source>
</evidence>
<dbReference type="PANTHER" id="PTHR44943:SF8">
    <property type="entry name" value="TPR REPEAT-CONTAINING PROTEIN MJ0263"/>
    <property type="match status" value="1"/>
</dbReference>
<evidence type="ECO:0000256" key="4">
    <source>
        <dbReference type="SAM" id="MobiDB-lite"/>
    </source>
</evidence>
<proteinExistence type="predicted"/>
<dbReference type="SUPFAM" id="SSF48452">
    <property type="entry name" value="TPR-like"/>
    <property type="match status" value="1"/>
</dbReference>
<dbReference type="Pfam" id="PF13414">
    <property type="entry name" value="TPR_11"/>
    <property type="match status" value="1"/>
</dbReference>
<dbReference type="Gene3D" id="1.25.40.10">
    <property type="entry name" value="Tetratricopeptide repeat domain"/>
    <property type="match status" value="3"/>
</dbReference>
<feature type="repeat" description="TPR" evidence="3">
    <location>
        <begin position="201"/>
        <end position="234"/>
    </location>
</feature>
<comment type="caution">
    <text evidence="5">The sequence shown here is derived from an EMBL/GenBank/DDBJ whole genome shotgun (WGS) entry which is preliminary data.</text>
</comment>
<reference evidence="5" key="1">
    <citation type="submission" date="2020-06" db="EMBL/GenBank/DDBJ databases">
        <title>Legume-microbial interactions unlock mineral nutrients during tropical forest succession.</title>
        <authorList>
            <person name="Epihov D.Z."/>
        </authorList>
    </citation>
    <scope>NUCLEOTIDE SEQUENCE [LARGE SCALE GENOMIC DNA]</scope>
    <source>
        <strain evidence="5">Pan2503</strain>
    </source>
</reference>
<feature type="region of interest" description="Disordered" evidence="4">
    <location>
        <begin position="301"/>
        <end position="324"/>
    </location>
</feature>
<protein>
    <submittedName>
        <fullName evidence="5">Tetratricopeptide repeat protein</fullName>
    </submittedName>
</protein>
<keyword evidence="2 3" id="KW-0802">TPR repeat</keyword>
<dbReference type="InterPro" id="IPR019734">
    <property type="entry name" value="TPR_rpt"/>
</dbReference>
<organism evidence="5 6">
    <name type="scientific">Candidatus Acidiferrum panamense</name>
    <dbReference type="NCBI Taxonomy" id="2741543"/>
    <lineage>
        <taxon>Bacteria</taxon>
        <taxon>Pseudomonadati</taxon>
        <taxon>Acidobacteriota</taxon>
        <taxon>Terriglobia</taxon>
        <taxon>Candidatus Acidiferrales</taxon>
        <taxon>Candidatus Acidiferrum</taxon>
    </lineage>
</organism>
<evidence type="ECO:0000256" key="3">
    <source>
        <dbReference type="PROSITE-ProRule" id="PRU00339"/>
    </source>
</evidence>
<dbReference type="Pfam" id="PF14559">
    <property type="entry name" value="TPR_19"/>
    <property type="match status" value="1"/>
</dbReference>
<dbReference type="Proteomes" id="UP000567293">
    <property type="component" value="Unassembled WGS sequence"/>
</dbReference>
<dbReference type="InterPro" id="IPR011990">
    <property type="entry name" value="TPR-like_helical_dom_sf"/>
</dbReference>
<dbReference type="PROSITE" id="PS50005">
    <property type="entry name" value="TPR"/>
    <property type="match status" value="3"/>
</dbReference>
<feature type="repeat" description="TPR" evidence="3">
    <location>
        <begin position="133"/>
        <end position="166"/>
    </location>
</feature>
<dbReference type="InterPro" id="IPR051685">
    <property type="entry name" value="Ycf3/AcsC/BcsC/TPR_MFPF"/>
</dbReference>
<sequence>MKTHGSMIQLAAPRWSLHALWLTVLLVFVLGPAHGQSSALAECTQTLYRGDYGTTVQLAEKHLRQYPKDVPVRILLARAELAQGKLREAFEELQRALAFDRRNIDALYYLSLVSREFSQREYQRLVALAPDSARVHQLLGEAALAVGDVTEAEGEFQKALEANPHFAEVATELAEMKRSQSKFDEAISYYLDAERSGALNYDIAYGLGACYTYKQEYPQAIEWLRKAVDLAPDSAAGRFALGNALFQDGQLKAAIPELNAALRLEPRMKQGYFLLGRAYSKLGRQEEAKAAIKKLDELNRAEVPGREKGSRDDALGKPERNDRR</sequence>
<feature type="repeat" description="TPR" evidence="3">
    <location>
        <begin position="235"/>
        <end position="268"/>
    </location>
</feature>
<dbReference type="SMART" id="SM00028">
    <property type="entry name" value="TPR"/>
    <property type="match status" value="6"/>
</dbReference>
<dbReference type="PANTHER" id="PTHR44943">
    <property type="entry name" value="CELLULOSE SYNTHASE OPERON PROTEIN C"/>
    <property type="match status" value="1"/>
</dbReference>